<evidence type="ECO:0000256" key="1">
    <source>
        <dbReference type="SAM" id="SignalP"/>
    </source>
</evidence>
<organism evidence="2 3">
    <name type="scientific">Rudanella paleaurantiibacter</name>
    <dbReference type="NCBI Taxonomy" id="2614655"/>
    <lineage>
        <taxon>Bacteria</taxon>
        <taxon>Pseudomonadati</taxon>
        <taxon>Bacteroidota</taxon>
        <taxon>Cytophagia</taxon>
        <taxon>Cytophagales</taxon>
        <taxon>Cytophagaceae</taxon>
        <taxon>Rudanella</taxon>
    </lineage>
</organism>
<dbReference type="AlphaFoldDB" id="A0A7J5TXE9"/>
<reference evidence="2 3" key="1">
    <citation type="submission" date="2019-10" db="EMBL/GenBank/DDBJ databases">
        <title>Rudanella paleaurantiibacter sp. nov., isolated from sludge.</title>
        <authorList>
            <person name="Xu S.Q."/>
        </authorList>
    </citation>
    <scope>NUCLEOTIDE SEQUENCE [LARGE SCALE GENOMIC DNA]</scope>
    <source>
        <strain evidence="2 3">HX-22-17</strain>
    </source>
</reference>
<dbReference type="Pfam" id="PF02012">
    <property type="entry name" value="BNR"/>
    <property type="match status" value="2"/>
</dbReference>
<protein>
    <submittedName>
        <fullName evidence="2">Oxidoreductase</fullName>
    </submittedName>
</protein>
<dbReference type="Proteomes" id="UP000488299">
    <property type="component" value="Unassembled WGS sequence"/>
</dbReference>
<dbReference type="CDD" id="cd15482">
    <property type="entry name" value="Sialidase_non-viral"/>
    <property type="match status" value="1"/>
</dbReference>
<dbReference type="Gene3D" id="2.130.10.10">
    <property type="entry name" value="YVTN repeat-like/Quinoprotein amine dehydrogenase"/>
    <property type="match status" value="2"/>
</dbReference>
<dbReference type="RefSeq" id="WP_152125402.1">
    <property type="nucleotide sequence ID" value="NZ_WELI01000006.1"/>
</dbReference>
<dbReference type="InterPro" id="IPR002860">
    <property type="entry name" value="BNR_rpt"/>
</dbReference>
<proteinExistence type="predicted"/>
<dbReference type="PANTHER" id="PTHR47199:SF2">
    <property type="entry name" value="PHOTOSYSTEM II STABILITY_ASSEMBLY FACTOR HCF136, CHLOROPLASTIC"/>
    <property type="match status" value="1"/>
</dbReference>
<dbReference type="PANTHER" id="PTHR47199">
    <property type="entry name" value="PHOTOSYSTEM II STABILITY/ASSEMBLY FACTOR HCF136, CHLOROPLASTIC"/>
    <property type="match status" value="1"/>
</dbReference>
<evidence type="ECO:0000313" key="2">
    <source>
        <dbReference type="EMBL" id="KAB7729322.1"/>
    </source>
</evidence>
<gene>
    <name evidence="2" type="ORF">F5984_16985</name>
</gene>
<evidence type="ECO:0000313" key="3">
    <source>
        <dbReference type="Proteomes" id="UP000488299"/>
    </source>
</evidence>
<keyword evidence="3" id="KW-1185">Reference proteome</keyword>
<comment type="caution">
    <text evidence="2">The sequence shown here is derived from an EMBL/GenBank/DDBJ whole genome shotgun (WGS) entry which is preliminary data.</text>
</comment>
<dbReference type="EMBL" id="WELI01000006">
    <property type="protein sequence ID" value="KAB7729322.1"/>
    <property type="molecule type" value="Genomic_DNA"/>
</dbReference>
<dbReference type="SUPFAM" id="SSF110296">
    <property type="entry name" value="Oligoxyloglucan reducing end-specific cellobiohydrolase"/>
    <property type="match status" value="2"/>
</dbReference>
<keyword evidence="1" id="KW-0732">Signal</keyword>
<sequence length="336" mass="35366">MRLTLLLLLLTTPVWAQWTLQTVGTTASFRAVSAVSERVVWVGGSGGTFLRTTDGGQTWQTGRVPGAETCDFRDVQAIDAQTAVLMSAGPAEQGQARFYRTTDGGQTWTLTYQTNQPGVFFDGMAFWNNKQGIAFSDPVAGKYVLLKTNNGGQSWQPITAPQGMTVHGGEAAFAASGSSIAVHGSRHVWIGSGGVGGGRVFRSTDGGQSWAVAATGLPADSSKGVFGVYFKNPREGIAVGGDYRNEKKPGLNVALTRDGGQTWAVASTGPEGGLKEGVSRLTNGHWVLVGPSGTSLSTDEGKTWQLLDTEAFHALSCQGNTCWAVGAKGRVGRRTF</sequence>
<accession>A0A7J5TXE9</accession>
<feature type="signal peptide" evidence="1">
    <location>
        <begin position="1"/>
        <end position="16"/>
    </location>
</feature>
<dbReference type="InterPro" id="IPR015943">
    <property type="entry name" value="WD40/YVTN_repeat-like_dom_sf"/>
</dbReference>
<name>A0A7J5TXE9_9BACT</name>
<feature type="chain" id="PRO_5029600369" evidence="1">
    <location>
        <begin position="17"/>
        <end position="336"/>
    </location>
</feature>